<evidence type="ECO:0000313" key="3">
    <source>
        <dbReference type="Proteomes" id="UP000251120"/>
    </source>
</evidence>
<dbReference type="KEGG" id="fad:CDH04_09300"/>
<sequence length="455" mass="54001">MKPNNNENYQQRLIDILREWKVGAEENFIAYAEEIYKSKIYDYFNGLVAPSFHGVFVKVEDIKFYKDDQHIDQFQELYFNDNSSRILYCAKEITLMPCEITEIEFQSVNLQKLNFKNIHGDFEINNGILEFWFHPKLDIKRAIYIYQNISKYAKIRAHLSDKRIVEKDVTIDFGNSYPFKKNTQIKNNMSDPKLQFKLSVNLSSFEENSFERIELLISNQLMDISVFELRQAFITNLLPMINYNFEKSLSIYIDGHQERYWFDLEKETNYTTEELRCIMIEKNVLDPTSYKTIYKGGKIGFELNSIAPYMNKSVVAHLFVNNILSLNGDIANYDAVWYEKNVSLYKMRFSSFIQVSEDTVNIKNIESLSTILKAHDIFKWTSSSWLNLLGFFDKFSCNKVKPLFRSSKVEDNLIFLEFNCMNHMDKVWINYYVSQVKEFILHNIPFFDFDLKVIF</sequence>
<accession>A0A2Z4Y123</accession>
<reference evidence="2 4" key="2">
    <citation type="submission" date="2019-08" db="EMBL/GenBank/DDBJ databases">
        <title>Complete genome sequences of Francisella adeliensis (FSC1325 and FSC1326).</title>
        <authorList>
            <person name="Ohrman C."/>
            <person name="Uneklint I."/>
            <person name="Vallesi A."/>
            <person name="Karlsson L."/>
            <person name="Sjodin A."/>
        </authorList>
    </citation>
    <scope>NUCLEOTIDE SEQUENCE [LARGE SCALE GENOMIC DNA]</scope>
    <source>
        <strain evidence="2 4">FSC1325</strain>
    </source>
</reference>
<evidence type="ECO:0000313" key="2">
    <source>
        <dbReference type="EMBL" id="QIW12823.1"/>
    </source>
</evidence>
<name>A0A2Z4Y123_9GAMM</name>
<organism evidence="1 3">
    <name type="scientific">Francisella adeliensis</name>
    <dbReference type="NCBI Taxonomy" id="2007306"/>
    <lineage>
        <taxon>Bacteria</taxon>
        <taxon>Pseudomonadati</taxon>
        <taxon>Pseudomonadota</taxon>
        <taxon>Gammaproteobacteria</taxon>
        <taxon>Thiotrichales</taxon>
        <taxon>Francisellaceae</taxon>
        <taxon>Francisella</taxon>
    </lineage>
</organism>
<dbReference type="EMBL" id="CP021781">
    <property type="protein sequence ID" value="AXA34578.1"/>
    <property type="molecule type" value="Genomic_DNA"/>
</dbReference>
<dbReference type="EMBL" id="CP043424">
    <property type="protein sequence ID" value="QIW12823.1"/>
    <property type="molecule type" value="Genomic_DNA"/>
</dbReference>
<dbReference type="NCBIfam" id="NF041246">
    <property type="entry name" value="T6SS_IglH_TssF"/>
    <property type="match status" value="1"/>
</dbReference>
<dbReference type="OrthoDB" id="5603172at2"/>
<evidence type="ECO:0000313" key="1">
    <source>
        <dbReference type="EMBL" id="AXA34578.1"/>
    </source>
</evidence>
<keyword evidence="4" id="KW-1185">Reference proteome</keyword>
<proteinExistence type="predicted"/>
<protein>
    <submittedName>
        <fullName evidence="1">Uncharacterized protein</fullName>
    </submittedName>
</protein>
<evidence type="ECO:0000313" key="4">
    <source>
        <dbReference type="Proteomes" id="UP000681131"/>
    </source>
</evidence>
<dbReference type="AlphaFoldDB" id="A0A2Z4Y123"/>
<reference evidence="1 3" key="1">
    <citation type="submission" date="2017-06" db="EMBL/GenBank/DDBJ databases">
        <title>Complete genome of Francisella adeliensis.</title>
        <authorList>
            <person name="Vallesi A."/>
            <person name="Sjodin A."/>
        </authorList>
    </citation>
    <scope>NUCLEOTIDE SEQUENCE [LARGE SCALE GENOMIC DNA]</scope>
    <source>
        <strain evidence="1 3">FDC440</strain>
    </source>
</reference>
<dbReference type="Proteomes" id="UP000251120">
    <property type="component" value="Chromosome"/>
</dbReference>
<dbReference type="Proteomes" id="UP000681131">
    <property type="component" value="Chromosome"/>
</dbReference>
<dbReference type="RefSeq" id="WP_112870753.1">
    <property type="nucleotide sequence ID" value="NZ_CP021781.1"/>
</dbReference>
<gene>
    <name evidence="1" type="ORF">CDH04_09300</name>
    <name evidence="2" type="ORF">FZC43_09315</name>
</gene>